<evidence type="ECO:0000313" key="1">
    <source>
        <dbReference type="EMBL" id="SFU16954.1"/>
    </source>
</evidence>
<protein>
    <submittedName>
        <fullName evidence="1">Sarcosine oxidase subunit gamma</fullName>
    </submittedName>
</protein>
<dbReference type="EMBL" id="FPAW01000038">
    <property type="protein sequence ID" value="SFU16954.1"/>
    <property type="molecule type" value="Genomic_DNA"/>
</dbReference>
<dbReference type="STRING" id="999627.SAMN05216236_13834"/>
<dbReference type="RefSeq" id="WP_027263828.1">
    <property type="nucleotide sequence ID" value="NZ_FPAW01000038.1"/>
</dbReference>
<keyword evidence="2" id="KW-1185">Reference proteome</keyword>
<dbReference type="Gene3D" id="3.30.70.1520">
    <property type="entry name" value="Heterotetrameric sarcosine oxidase"/>
    <property type="match status" value="1"/>
</dbReference>
<sequence>MRYDVTCKQAGLSALFDLKGPQADLWGWAGDHLPPMPARPNSLTRRGGRSLYHIGPRHLLLRTGIAEEEALERALGPAAAPPQISIVRISDTLTFFAVTGRDADQVMAIACPLDLHPAVFGADAVSHTEAFGLKAMVLRCEGGFECAVEQSHGDMMQDYLNRALT</sequence>
<proteinExistence type="predicted"/>
<dbReference type="OrthoDB" id="7857110at2"/>
<gene>
    <name evidence="1" type="ORF">SAMN05216236_13834</name>
</gene>
<organism evidence="1 2">
    <name type="scientific">Sedimentitalea nanhaiensis</name>
    <dbReference type="NCBI Taxonomy" id="999627"/>
    <lineage>
        <taxon>Bacteria</taxon>
        <taxon>Pseudomonadati</taxon>
        <taxon>Pseudomonadota</taxon>
        <taxon>Alphaproteobacteria</taxon>
        <taxon>Rhodobacterales</taxon>
        <taxon>Paracoccaceae</taxon>
        <taxon>Sedimentitalea</taxon>
    </lineage>
</organism>
<dbReference type="AlphaFoldDB" id="A0A1I7DZ60"/>
<evidence type="ECO:0000313" key="2">
    <source>
        <dbReference type="Proteomes" id="UP000182466"/>
    </source>
</evidence>
<dbReference type="InterPro" id="IPR027266">
    <property type="entry name" value="TrmE/GcvT-like"/>
</dbReference>
<dbReference type="eggNOG" id="COG4583">
    <property type="taxonomic scope" value="Bacteria"/>
</dbReference>
<name>A0A1I7DZ60_9RHOB</name>
<dbReference type="SUPFAM" id="SSF103025">
    <property type="entry name" value="Folate-binding domain"/>
    <property type="match status" value="1"/>
</dbReference>
<dbReference type="Gene3D" id="3.30.1360.120">
    <property type="entry name" value="Probable tRNA modification gtpase trme, domain 1"/>
    <property type="match status" value="1"/>
</dbReference>
<reference evidence="1 2" key="1">
    <citation type="submission" date="2016-10" db="EMBL/GenBank/DDBJ databases">
        <authorList>
            <person name="de Groot N.N."/>
        </authorList>
    </citation>
    <scope>NUCLEOTIDE SEQUENCE [LARGE SCALE GENOMIC DNA]</scope>
    <source>
        <strain evidence="1 2">CGMCC 1.10959</strain>
    </source>
</reference>
<dbReference type="Proteomes" id="UP000182466">
    <property type="component" value="Unassembled WGS sequence"/>
</dbReference>
<accession>A0A1I7DZ60</accession>